<keyword evidence="11 12" id="KW-0350">Heme biosynthesis</keyword>
<dbReference type="SUPFAM" id="SSF54373">
    <property type="entry name" value="FAD-linked reductases, C-terminal domain"/>
    <property type="match status" value="1"/>
</dbReference>
<evidence type="ECO:0000256" key="10">
    <source>
        <dbReference type="ARBA" id="ARBA00023002"/>
    </source>
</evidence>
<dbReference type="Proteomes" id="UP000297643">
    <property type="component" value="Unassembled WGS sequence"/>
</dbReference>
<keyword evidence="9 12" id="KW-0274">FAD</keyword>
<evidence type="ECO:0000256" key="5">
    <source>
        <dbReference type="ARBA" id="ARBA00008310"/>
    </source>
</evidence>
<dbReference type="AlphaFoldDB" id="A0A4R8WAH6"/>
<dbReference type="EMBL" id="SOFM01000016">
    <property type="protein sequence ID" value="TFC05242.1"/>
    <property type="molecule type" value="Genomic_DNA"/>
</dbReference>
<evidence type="ECO:0000256" key="1">
    <source>
        <dbReference type="ARBA" id="ARBA00001755"/>
    </source>
</evidence>
<evidence type="ECO:0000313" key="15">
    <source>
        <dbReference type="Proteomes" id="UP000297643"/>
    </source>
</evidence>
<comment type="catalytic activity">
    <reaction evidence="1">
        <text>coproporphyrinogen III + 3 O2 = coproporphyrin III + 3 H2O2</text>
        <dbReference type="Rhea" id="RHEA:43436"/>
        <dbReference type="ChEBI" id="CHEBI:15379"/>
        <dbReference type="ChEBI" id="CHEBI:16240"/>
        <dbReference type="ChEBI" id="CHEBI:57309"/>
        <dbReference type="ChEBI" id="CHEBI:131725"/>
        <dbReference type="EC" id="1.3.3.15"/>
    </reaction>
    <physiologicalReaction direction="left-to-right" evidence="1">
        <dbReference type="Rhea" id="RHEA:43437"/>
    </physiologicalReaction>
</comment>
<comment type="subcellular location">
    <subcellularLocation>
        <location evidence="12">Cytoplasm</location>
    </subcellularLocation>
</comment>
<evidence type="ECO:0000256" key="6">
    <source>
        <dbReference type="ARBA" id="ARBA00012402"/>
    </source>
</evidence>
<feature type="domain" description="Amine oxidase" evidence="13">
    <location>
        <begin position="96"/>
        <end position="540"/>
    </location>
</feature>
<protein>
    <recommendedName>
        <fullName evidence="7 12">Coproporphyrinogen III oxidase</fullName>
        <ecNumber evidence="6 12">1.3.3.15</ecNumber>
    </recommendedName>
</protein>
<comment type="cofactor">
    <cofactor evidence="2 12">
        <name>FAD</name>
        <dbReference type="ChEBI" id="CHEBI:57692"/>
    </cofactor>
</comment>
<proteinExistence type="inferred from homology"/>
<evidence type="ECO:0000313" key="14">
    <source>
        <dbReference type="EMBL" id="TFC05242.1"/>
    </source>
</evidence>
<comment type="pathway">
    <text evidence="4 12">Porphyrin-containing compound metabolism; protoheme biosynthesis.</text>
</comment>
<dbReference type="GO" id="GO:0005737">
    <property type="term" value="C:cytoplasm"/>
    <property type="evidence" value="ECO:0007669"/>
    <property type="project" value="UniProtKB-SubCell"/>
</dbReference>
<dbReference type="InterPro" id="IPR004572">
    <property type="entry name" value="Protoporphyrinogen_oxidase"/>
</dbReference>
<dbReference type="PANTHER" id="PTHR42923:SF3">
    <property type="entry name" value="PROTOPORPHYRINOGEN OXIDASE"/>
    <property type="match status" value="1"/>
</dbReference>
<organism evidence="14 15">
    <name type="scientific">Cryobacterium mannosilyticum</name>
    <dbReference type="NCBI Taxonomy" id="1259190"/>
    <lineage>
        <taxon>Bacteria</taxon>
        <taxon>Bacillati</taxon>
        <taxon>Actinomycetota</taxon>
        <taxon>Actinomycetes</taxon>
        <taxon>Micrococcales</taxon>
        <taxon>Microbacteriaceae</taxon>
        <taxon>Cryobacterium</taxon>
    </lineage>
</organism>
<gene>
    <name evidence="14" type="primary">hemG</name>
    <name evidence="14" type="ORF">E3O32_06015</name>
</gene>
<dbReference type="InterPro" id="IPR050464">
    <property type="entry name" value="Zeta_carotene_desat/Oxidored"/>
</dbReference>
<dbReference type="NCBIfam" id="TIGR00562">
    <property type="entry name" value="proto_IX_ox"/>
    <property type="match status" value="1"/>
</dbReference>
<evidence type="ECO:0000256" key="11">
    <source>
        <dbReference type="ARBA" id="ARBA00023133"/>
    </source>
</evidence>
<dbReference type="InterPro" id="IPR036188">
    <property type="entry name" value="FAD/NAD-bd_sf"/>
</dbReference>
<keyword evidence="15" id="KW-1185">Reference proteome</keyword>
<name>A0A4R8WAH6_9MICO</name>
<evidence type="ECO:0000256" key="12">
    <source>
        <dbReference type="RuleBase" id="RU364052"/>
    </source>
</evidence>
<accession>A0A4R8WAH6</accession>
<dbReference type="SUPFAM" id="SSF51905">
    <property type="entry name" value="FAD/NAD(P)-binding domain"/>
    <property type="match status" value="1"/>
</dbReference>
<dbReference type="GO" id="GO:0006783">
    <property type="term" value="P:heme biosynthetic process"/>
    <property type="evidence" value="ECO:0007669"/>
    <property type="project" value="UniProtKB-UniRule"/>
</dbReference>
<comment type="similarity">
    <text evidence="5 12">Belongs to the protoporphyrinogen/coproporphyrinogen oxidase family. Coproporphyrinogen III oxidase subfamily.</text>
</comment>
<evidence type="ECO:0000256" key="2">
    <source>
        <dbReference type="ARBA" id="ARBA00001974"/>
    </source>
</evidence>
<evidence type="ECO:0000256" key="4">
    <source>
        <dbReference type="ARBA" id="ARBA00004744"/>
    </source>
</evidence>
<dbReference type="Gene3D" id="3.50.50.60">
    <property type="entry name" value="FAD/NAD(P)-binding domain"/>
    <property type="match status" value="1"/>
</dbReference>
<keyword evidence="10 12" id="KW-0560">Oxidoreductase</keyword>
<dbReference type="Pfam" id="PF01593">
    <property type="entry name" value="Amino_oxidase"/>
    <property type="match status" value="1"/>
</dbReference>
<dbReference type="GO" id="GO:0004729">
    <property type="term" value="F:oxygen-dependent protoporphyrinogen oxidase activity"/>
    <property type="evidence" value="ECO:0007669"/>
    <property type="project" value="UniProtKB-UniRule"/>
</dbReference>
<comment type="caution">
    <text evidence="14">The sequence shown here is derived from an EMBL/GenBank/DDBJ whole genome shotgun (WGS) entry which is preliminary data.</text>
</comment>
<dbReference type="Gene3D" id="3.90.660.20">
    <property type="entry name" value="Protoporphyrinogen oxidase, mitochondrial, domain 2"/>
    <property type="match status" value="1"/>
</dbReference>
<comment type="function">
    <text evidence="3 12">Involved in coproporphyrin-dependent heme b biosynthesis. Catalyzes the oxidation of coproporphyrinogen III to coproporphyrin III.</text>
</comment>
<sequence>MDVGRCRTVRVPGAGREPFPVLGPARPRARPCRAQTCKPTTSVVPPPVCREFRGIDRRRIGDDKDCHRASAALVPRQLEEYTVHSRPRIVIIGGGISGLTSAHYLHRRLGDGVQVTLVEGGPRLGGKIATVPFGGQAVDVGPDALMVRSPVVATLIDDLGLGDLVVEPNAGGARIWSRGKLRRLPAGTLFGIPDRLLPLLWSGLLSPSGVARAALDIVLPRRPGPKPADPTIAELVRPRMGAEVFDRLVDPLLGGVHAGRADELSAHSTAPDIEGLARTNRSLYLALGRRRRAAPPKTGGAALVTLRGGLATLIDALAARLAGDDIRLGSPASLITRTGDGYTVGLADGRNIEADAVVLAASAGVAAELLGGESPELAAALADVPYVDVATVCLAYPRSAAPAELHGTGFLVPPIEDKLVVGCTWSSAKWPHLANDELVLIRCMVGRRGDNRWLDLDDDTLVDLIHGELVEAMGLTQRPVERHIERWPQGMPQYVVGHQARLDAATTALLALPGIRLTGSSYRGVGLASCIVDAERTADSLAALLSGDRPLTEVAS</sequence>
<keyword evidence="12" id="KW-0963">Cytoplasm</keyword>
<evidence type="ECO:0000256" key="7">
    <source>
        <dbReference type="ARBA" id="ARBA00019046"/>
    </source>
</evidence>
<dbReference type="Gene3D" id="1.10.3110.10">
    <property type="entry name" value="protoporphyrinogen ix oxidase, domain 3"/>
    <property type="match status" value="1"/>
</dbReference>
<reference evidence="14 15" key="1">
    <citation type="submission" date="2019-03" db="EMBL/GenBank/DDBJ databases">
        <title>Genomics of glacier-inhabiting Cryobacterium strains.</title>
        <authorList>
            <person name="Liu Q."/>
            <person name="Xin Y.-H."/>
        </authorList>
    </citation>
    <scope>NUCLEOTIDE SEQUENCE [LARGE SCALE GENOMIC DNA]</scope>
    <source>
        <strain evidence="14 15">RHLT2-21</strain>
    </source>
</reference>
<dbReference type="EC" id="1.3.3.15" evidence="6 12"/>
<dbReference type="UniPathway" id="UPA00252"/>
<dbReference type="PANTHER" id="PTHR42923">
    <property type="entry name" value="PROTOPORPHYRINOGEN OXIDASE"/>
    <property type="match status" value="1"/>
</dbReference>
<evidence type="ECO:0000256" key="9">
    <source>
        <dbReference type="ARBA" id="ARBA00022827"/>
    </source>
</evidence>
<evidence type="ECO:0000259" key="13">
    <source>
        <dbReference type="Pfam" id="PF01593"/>
    </source>
</evidence>
<evidence type="ECO:0000256" key="3">
    <source>
        <dbReference type="ARBA" id="ARBA00002185"/>
    </source>
</evidence>
<dbReference type="InterPro" id="IPR002937">
    <property type="entry name" value="Amino_oxidase"/>
</dbReference>
<evidence type="ECO:0000256" key="8">
    <source>
        <dbReference type="ARBA" id="ARBA00022630"/>
    </source>
</evidence>
<keyword evidence="8 12" id="KW-0285">Flavoprotein</keyword>